<comment type="similarity">
    <text evidence="6">Belongs to the ABC-4 integral membrane protein family.</text>
</comment>
<feature type="transmembrane region" description="Helical" evidence="7">
    <location>
        <begin position="638"/>
        <end position="662"/>
    </location>
</feature>
<dbReference type="EMBL" id="QGQD01000102">
    <property type="protein sequence ID" value="TLC98203.1"/>
    <property type="molecule type" value="Genomic_DNA"/>
</dbReference>
<dbReference type="GO" id="GO:0005886">
    <property type="term" value="C:plasma membrane"/>
    <property type="evidence" value="ECO:0007669"/>
    <property type="project" value="UniProtKB-SubCell"/>
</dbReference>
<proteinExistence type="inferred from homology"/>
<keyword evidence="3 7" id="KW-0812">Transmembrane</keyword>
<dbReference type="PANTHER" id="PTHR30572">
    <property type="entry name" value="MEMBRANE COMPONENT OF TRANSPORTER-RELATED"/>
    <property type="match status" value="1"/>
</dbReference>
<feature type="domain" description="ABC3 transporter permease C-terminal" evidence="8">
    <location>
        <begin position="649"/>
        <end position="765"/>
    </location>
</feature>
<dbReference type="STRING" id="180332.GCA_000797495_02065"/>
<feature type="domain" description="ABC3 transporter permease C-terminal" evidence="8">
    <location>
        <begin position="251"/>
        <end position="370"/>
    </location>
</feature>
<evidence type="ECO:0000256" key="7">
    <source>
        <dbReference type="SAM" id="Phobius"/>
    </source>
</evidence>
<feature type="transmembrane region" description="Helical" evidence="7">
    <location>
        <begin position="21"/>
        <end position="40"/>
    </location>
</feature>
<evidence type="ECO:0000256" key="5">
    <source>
        <dbReference type="ARBA" id="ARBA00023136"/>
    </source>
</evidence>
<gene>
    <name evidence="10" type="ORF">DSM106044_04980</name>
</gene>
<feature type="transmembrane region" description="Helical" evidence="7">
    <location>
        <begin position="416"/>
        <end position="439"/>
    </location>
</feature>
<dbReference type="Proteomes" id="UP000306509">
    <property type="component" value="Unassembled WGS sequence"/>
</dbReference>
<feature type="domain" description="MacB-like periplasmic core" evidence="9">
    <location>
        <begin position="21"/>
        <end position="215"/>
    </location>
</feature>
<evidence type="ECO:0000256" key="3">
    <source>
        <dbReference type="ARBA" id="ARBA00022692"/>
    </source>
</evidence>
<feature type="transmembrane region" description="Helical" evidence="7">
    <location>
        <begin position="243"/>
        <end position="265"/>
    </location>
</feature>
<name>A0A4U8Q224_9FIRM</name>
<dbReference type="InterPro" id="IPR003838">
    <property type="entry name" value="ABC3_permease_C"/>
</dbReference>
<evidence type="ECO:0000256" key="6">
    <source>
        <dbReference type="ARBA" id="ARBA00038076"/>
    </source>
</evidence>
<dbReference type="PANTHER" id="PTHR30572:SF4">
    <property type="entry name" value="ABC TRANSPORTER PERMEASE YTRF"/>
    <property type="match status" value="1"/>
</dbReference>
<keyword evidence="10" id="KW-0449">Lipoprotein</keyword>
<dbReference type="AlphaFoldDB" id="A0A4U8Q224"/>
<organism evidence="10 11">
    <name type="scientific">Robinsoniella peoriensis</name>
    <dbReference type="NCBI Taxonomy" id="180332"/>
    <lineage>
        <taxon>Bacteria</taxon>
        <taxon>Bacillati</taxon>
        <taxon>Bacillota</taxon>
        <taxon>Clostridia</taxon>
        <taxon>Lachnospirales</taxon>
        <taxon>Lachnospiraceae</taxon>
        <taxon>Robinsoniella</taxon>
    </lineage>
</organism>
<feature type="transmembrane region" description="Helical" evidence="7">
    <location>
        <begin position="300"/>
        <end position="322"/>
    </location>
</feature>
<sequence length="773" mass="84006">MKSYLGLISEYAKVHKKKNRLTITCIAVSVLLVVAVFGMAEMSVKTQMNEHIKTYGNYHAAVMNPDSKIATQIGERPDVAVSGWFYEIESGKTGDVEVRISGGDEAISREMNMEASEGRFPESPEEIMMDRSAMQKLGYSVGDSADITLADGTVRQFKITGISSDFVSLKSFDRHAIYLTTEGILRLSTGDVYGVYYIQFKKGANMRQAIQEIKTDYGLSDDQVGTNRVLLGLLGQGNDSGMYQLYLVAGILFVLILCAGTFMISSSFTMRVTERVQFFGMMRCLGATKKQVKRYVRLEGLRLCAVGIPIGLLGGTLMMWAASAYLKFFNAAFFAEMPLFQISVPALLAGAGVGFLTVMLASNTPCKKAAGVSPQAALTGSVGGMKAAGKAANTRLFHVETGMGVNHAFQSGKNTFLLSGSFAISIVLFLCFTVLITFMNHALNPLRPYAPDISILAEENAPSIKHDLAKEISELDGVKKTYGRMFAYNIPVTGRDHVNTAMLISHEQYQFDWVEDQLIEGNIEDAKDGDGVLVIYSEEQNWHVGDSITVNLPKGETSLRVAGILADAPYDRAAGEQAVICSENTFTSLTGTSDYTIIDVQVNANAPSDLDEKIRQIAGGSQVSLLDKRSANQDVQAAYLSMSVFVYGFLMVIAFVALLNIVNTVNGSVSSRINQYGMMRAVGMSARQLKRMVWAEAASYAVVGSLAGCILGMLCHKMVFTMMVTENWGVEWQPPFLVLGVTIAASALTTFIAVISPSKKIEKLSIVNVVNAQ</sequence>
<evidence type="ECO:0000259" key="8">
    <source>
        <dbReference type="Pfam" id="PF02687"/>
    </source>
</evidence>
<protein>
    <submittedName>
        <fullName evidence="10">Outer membrane-specific lipoprotein transporter subunit LolE</fullName>
    </submittedName>
</protein>
<dbReference type="Pfam" id="PF12704">
    <property type="entry name" value="MacB_PCD"/>
    <property type="match status" value="1"/>
</dbReference>
<feature type="transmembrane region" description="Helical" evidence="7">
    <location>
        <begin position="734"/>
        <end position="755"/>
    </location>
</feature>
<evidence type="ECO:0000256" key="2">
    <source>
        <dbReference type="ARBA" id="ARBA00022475"/>
    </source>
</evidence>
<keyword evidence="5 7" id="KW-0472">Membrane</keyword>
<evidence type="ECO:0000256" key="1">
    <source>
        <dbReference type="ARBA" id="ARBA00004651"/>
    </source>
</evidence>
<evidence type="ECO:0000313" key="10">
    <source>
        <dbReference type="EMBL" id="TLC98203.1"/>
    </source>
</evidence>
<evidence type="ECO:0000259" key="9">
    <source>
        <dbReference type="Pfam" id="PF12704"/>
    </source>
</evidence>
<dbReference type="InterPro" id="IPR025857">
    <property type="entry name" value="MacB_PCD"/>
</dbReference>
<keyword evidence="4 7" id="KW-1133">Transmembrane helix</keyword>
<dbReference type="RefSeq" id="WP_138003937.1">
    <property type="nucleotide sequence ID" value="NZ_QGQD01000102.1"/>
</dbReference>
<dbReference type="GO" id="GO:0022857">
    <property type="term" value="F:transmembrane transporter activity"/>
    <property type="evidence" value="ECO:0007669"/>
    <property type="project" value="TreeGrafter"/>
</dbReference>
<dbReference type="Pfam" id="PF02687">
    <property type="entry name" value="FtsX"/>
    <property type="match status" value="2"/>
</dbReference>
<keyword evidence="11" id="KW-1185">Reference proteome</keyword>
<comment type="caution">
    <text evidence="10">The sequence shown here is derived from an EMBL/GenBank/DDBJ whole genome shotgun (WGS) entry which is preliminary data.</text>
</comment>
<accession>A0A4U8Q224</accession>
<dbReference type="InterPro" id="IPR050250">
    <property type="entry name" value="Macrolide_Exporter_MacB"/>
</dbReference>
<feature type="transmembrane region" description="Helical" evidence="7">
    <location>
        <begin position="693"/>
        <end position="714"/>
    </location>
</feature>
<comment type="subcellular location">
    <subcellularLocation>
        <location evidence="1">Cell membrane</location>
        <topology evidence="1">Multi-pass membrane protein</topology>
    </subcellularLocation>
</comment>
<evidence type="ECO:0000313" key="11">
    <source>
        <dbReference type="Proteomes" id="UP000306509"/>
    </source>
</evidence>
<feature type="transmembrane region" description="Helical" evidence="7">
    <location>
        <begin position="342"/>
        <end position="361"/>
    </location>
</feature>
<evidence type="ECO:0000256" key="4">
    <source>
        <dbReference type="ARBA" id="ARBA00022989"/>
    </source>
</evidence>
<reference evidence="10 11" key="1">
    <citation type="journal article" date="2019" name="Anaerobe">
        <title>Detection of Robinsoniella peoriensis in multiple bone samples of a trauma patient.</title>
        <authorList>
            <person name="Schrottner P."/>
            <person name="Hartwich K."/>
            <person name="Bunk B."/>
            <person name="Schober I."/>
            <person name="Helbig S."/>
            <person name="Rudolph W.W."/>
            <person name="Gunzer F."/>
        </authorList>
    </citation>
    <scope>NUCLEOTIDE SEQUENCE [LARGE SCALE GENOMIC DNA]</scope>
    <source>
        <strain evidence="10 11">DSM 106044</strain>
    </source>
</reference>
<keyword evidence="2" id="KW-1003">Cell membrane</keyword>